<evidence type="ECO:0000259" key="1">
    <source>
        <dbReference type="Pfam" id="PF07905"/>
    </source>
</evidence>
<dbReference type="InterPro" id="IPR042070">
    <property type="entry name" value="PucR_C-HTH_sf"/>
</dbReference>
<accession>A0A1Y2N1D4</accession>
<feature type="domain" description="Purine catabolism PurC-like" evidence="1">
    <location>
        <begin position="5"/>
        <end position="116"/>
    </location>
</feature>
<dbReference type="STRING" id="2074.BG845_02393"/>
<dbReference type="AlphaFoldDB" id="A0A1Y2N1D4"/>
<dbReference type="EMBL" id="MIGB01000010">
    <property type="protein sequence ID" value="OSY41051.1"/>
    <property type="molecule type" value="Genomic_DNA"/>
</dbReference>
<organism evidence="3 4">
    <name type="scientific">Pseudonocardia autotrophica</name>
    <name type="common">Amycolata autotrophica</name>
    <name type="synonym">Nocardia autotrophica</name>
    <dbReference type="NCBI Taxonomy" id="2074"/>
    <lineage>
        <taxon>Bacteria</taxon>
        <taxon>Bacillati</taxon>
        <taxon>Actinomycetota</taxon>
        <taxon>Actinomycetes</taxon>
        <taxon>Pseudonocardiales</taxon>
        <taxon>Pseudonocardiaceae</taxon>
        <taxon>Pseudonocardia</taxon>
    </lineage>
</organism>
<dbReference type="OrthoDB" id="33973at2"/>
<dbReference type="InterPro" id="IPR025736">
    <property type="entry name" value="PucR_C-HTH_dom"/>
</dbReference>
<comment type="caution">
    <text evidence="3">The sequence shown here is derived from an EMBL/GenBank/DDBJ whole genome shotgun (WGS) entry which is preliminary data.</text>
</comment>
<dbReference type="InterPro" id="IPR012914">
    <property type="entry name" value="PucR_dom"/>
</dbReference>
<gene>
    <name evidence="3" type="ORF">BG845_02393</name>
</gene>
<name>A0A1Y2N1D4_PSEAH</name>
<dbReference type="Pfam" id="PF07905">
    <property type="entry name" value="PucR"/>
    <property type="match status" value="1"/>
</dbReference>
<feature type="domain" description="PucR C-terminal helix-turn-helix" evidence="2">
    <location>
        <begin position="411"/>
        <end position="468"/>
    </location>
</feature>
<evidence type="ECO:0000259" key="2">
    <source>
        <dbReference type="Pfam" id="PF13556"/>
    </source>
</evidence>
<evidence type="ECO:0000313" key="3">
    <source>
        <dbReference type="EMBL" id="OSY41051.1"/>
    </source>
</evidence>
<proteinExistence type="predicted"/>
<sequence>MDLDDLLDREEFGLVTVVPGRRRPVLGAHVVEIGRPTRWLPPGWVLLTTGLRLGDPAEYRELVAELSDGDVAALGFGIGIVHDAIPAELVDEADRRGLPLFAVPEATPFREIVRAVDVAVLDRDRDTFRRSAAITDTLTGLLGGPEPQEALVHGLARALRCGAALHRPDGSVLAADPASGRAGAAERWTRFRGLAVTGPPVEVVDADGLFAAAVRPGGELRAWLVAGASRGAAPVPLIVRAVTLVARLLGGLTAAGDDDAARRRRDRAAELSRLVAGDGADAGRTGPAADRDRTVLVLVTGAVLADAERTLDGLRAPYLLGELDGAVVAVVGEGTPSGALPVAGSAVVVAGAPLGPGHRNARLAARRSALTGGGPVRAGDLGVLDRMVIEIGDERAAELTDGLLAPLDPTLLDTVRTWLAHRQDVPATARALHVHENSVRHRLGRVRALVGDLRDPAVLAGIYLALLAEG</sequence>
<dbReference type="Proteomes" id="UP000194360">
    <property type="component" value="Unassembled WGS sequence"/>
</dbReference>
<dbReference type="PANTHER" id="PTHR33744">
    <property type="entry name" value="CARBOHYDRATE DIACID REGULATOR"/>
    <property type="match status" value="1"/>
</dbReference>
<evidence type="ECO:0000313" key="4">
    <source>
        <dbReference type="Proteomes" id="UP000194360"/>
    </source>
</evidence>
<dbReference type="InterPro" id="IPR051448">
    <property type="entry name" value="CdaR-like_regulators"/>
</dbReference>
<dbReference type="Pfam" id="PF13556">
    <property type="entry name" value="HTH_30"/>
    <property type="match status" value="1"/>
</dbReference>
<dbReference type="PANTHER" id="PTHR33744:SF1">
    <property type="entry name" value="DNA-BINDING TRANSCRIPTIONAL ACTIVATOR ADER"/>
    <property type="match status" value="1"/>
</dbReference>
<keyword evidence="4" id="KW-1185">Reference proteome</keyword>
<dbReference type="RefSeq" id="WP_085912645.1">
    <property type="nucleotide sequence ID" value="NZ_AP018920.1"/>
</dbReference>
<dbReference type="Gene3D" id="1.10.10.2840">
    <property type="entry name" value="PucR C-terminal helix-turn-helix domain"/>
    <property type="match status" value="1"/>
</dbReference>
<protein>
    <submittedName>
        <fullName evidence="3">Purine catabolism regulatory protein-like family protein</fullName>
    </submittedName>
</protein>
<reference evidence="3 4" key="1">
    <citation type="submission" date="2016-09" db="EMBL/GenBank/DDBJ databases">
        <title>Pseudonocardia autotrophica DSM535, a candidate organism with high potential of specific P450 cytochromes.</title>
        <authorList>
            <person name="Grumaz C."/>
            <person name="Vainshtein Y."/>
            <person name="Kirstahler P."/>
            <person name="Sohn K."/>
        </authorList>
    </citation>
    <scope>NUCLEOTIDE SEQUENCE [LARGE SCALE GENOMIC DNA]</scope>
    <source>
        <strain evidence="3 4">DSM 535</strain>
    </source>
</reference>